<evidence type="ECO:0000313" key="2">
    <source>
        <dbReference type="EMBL" id="RPB07123.1"/>
    </source>
</evidence>
<keyword evidence="1" id="KW-1133">Transmembrane helix</keyword>
<protein>
    <submittedName>
        <fullName evidence="2">Uncharacterized protein</fullName>
    </submittedName>
</protein>
<evidence type="ECO:0000256" key="1">
    <source>
        <dbReference type="SAM" id="Phobius"/>
    </source>
</evidence>
<reference evidence="2 3" key="1">
    <citation type="journal article" date="2018" name="Nat. Ecol. Evol.">
        <title>Pezizomycetes genomes reveal the molecular basis of ectomycorrhizal truffle lifestyle.</title>
        <authorList>
            <person name="Murat C."/>
            <person name="Payen T."/>
            <person name="Noel B."/>
            <person name="Kuo A."/>
            <person name="Morin E."/>
            <person name="Chen J."/>
            <person name="Kohler A."/>
            <person name="Krizsan K."/>
            <person name="Balestrini R."/>
            <person name="Da Silva C."/>
            <person name="Montanini B."/>
            <person name="Hainaut M."/>
            <person name="Levati E."/>
            <person name="Barry K.W."/>
            <person name="Belfiori B."/>
            <person name="Cichocki N."/>
            <person name="Clum A."/>
            <person name="Dockter R.B."/>
            <person name="Fauchery L."/>
            <person name="Guy J."/>
            <person name="Iotti M."/>
            <person name="Le Tacon F."/>
            <person name="Lindquist E.A."/>
            <person name="Lipzen A."/>
            <person name="Malagnac F."/>
            <person name="Mello A."/>
            <person name="Molinier V."/>
            <person name="Miyauchi S."/>
            <person name="Poulain J."/>
            <person name="Riccioni C."/>
            <person name="Rubini A."/>
            <person name="Sitrit Y."/>
            <person name="Splivallo R."/>
            <person name="Traeger S."/>
            <person name="Wang M."/>
            <person name="Zifcakova L."/>
            <person name="Wipf D."/>
            <person name="Zambonelli A."/>
            <person name="Paolocci F."/>
            <person name="Nowrousian M."/>
            <person name="Ottonello S."/>
            <person name="Baldrian P."/>
            <person name="Spatafora J.W."/>
            <person name="Henrissat B."/>
            <person name="Nagy L.G."/>
            <person name="Aury J.M."/>
            <person name="Wincker P."/>
            <person name="Grigoriev I.V."/>
            <person name="Bonfante P."/>
            <person name="Martin F.M."/>
        </authorList>
    </citation>
    <scope>NUCLEOTIDE SEQUENCE [LARGE SCALE GENOMIC DNA]</scope>
    <source>
        <strain evidence="2 3">CCBAS932</strain>
    </source>
</reference>
<organism evidence="2 3">
    <name type="scientific">Morchella conica CCBAS932</name>
    <dbReference type="NCBI Taxonomy" id="1392247"/>
    <lineage>
        <taxon>Eukaryota</taxon>
        <taxon>Fungi</taxon>
        <taxon>Dikarya</taxon>
        <taxon>Ascomycota</taxon>
        <taxon>Pezizomycotina</taxon>
        <taxon>Pezizomycetes</taxon>
        <taxon>Pezizales</taxon>
        <taxon>Morchellaceae</taxon>
        <taxon>Morchella</taxon>
    </lineage>
</organism>
<feature type="transmembrane region" description="Helical" evidence="1">
    <location>
        <begin position="163"/>
        <end position="184"/>
    </location>
</feature>
<proteinExistence type="predicted"/>
<evidence type="ECO:0000313" key="3">
    <source>
        <dbReference type="Proteomes" id="UP000277580"/>
    </source>
</evidence>
<gene>
    <name evidence="2" type="ORF">P167DRAFT_579624</name>
</gene>
<dbReference type="Proteomes" id="UP000277580">
    <property type="component" value="Unassembled WGS sequence"/>
</dbReference>
<dbReference type="OrthoDB" id="5325513at2759"/>
<name>A0A3N4K9J6_9PEZI</name>
<accession>A0A3N4K9J6</accession>
<dbReference type="EMBL" id="ML119195">
    <property type="protein sequence ID" value="RPB07123.1"/>
    <property type="molecule type" value="Genomic_DNA"/>
</dbReference>
<keyword evidence="1" id="KW-0472">Membrane</keyword>
<dbReference type="AlphaFoldDB" id="A0A3N4K9J6"/>
<keyword evidence="1" id="KW-0812">Transmembrane</keyword>
<keyword evidence="3" id="KW-1185">Reference proteome</keyword>
<dbReference type="InParanoid" id="A0A3N4K9J6"/>
<sequence>MTKSVRRQQQKEKARRHLEDFTRMVSATSSTDGSDVTVLTKETEKEMVEIIKHTHHAGSANCVKVKVFGQIGAHRFPYHTTWCPNCDTNSIKAELTTMLNHNSNFLTRFGKFHLENLMMHKRSIDTYDVDLNSDVEKIRELIPAMIQRGGNIRLKTTFVAEKWATWSFLGMASALGTALCILLTEMSPSNLFLFLFGIIIARLF</sequence>